<evidence type="ECO:0000313" key="2">
    <source>
        <dbReference type="EMBL" id="KAJ1200104.1"/>
    </source>
</evidence>
<accession>A0AAV7VEP8</accession>
<protein>
    <recommendedName>
        <fullName evidence="1">E3 ubiquitin-protein ligase HECW1/2 N-terminal domain-containing protein</fullName>
    </recommendedName>
</protein>
<keyword evidence="3" id="KW-1185">Reference proteome</keyword>
<name>A0AAV7VEP8_PLEWA</name>
<evidence type="ECO:0000259" key="1">
    <source>
        <dbReference type="Pfam" id="PF16562"/>
    </source>
</evidence>
<dbReference type="EMBL" id="JANPWB010000003">
    <property type="protein sequence ID" value="KAJ1200104.1"/>
    <property type="molecule type" value="Genomic_DNA"/>
</dbReference>
<feature type="non-terminal residue" evidence="2">
    <location>
        <position position="1"/>
    </location>
</feature>
<dbReference type="InterPro" id="IPR032348">
    <property type="entry name" value="HECW_N"/>
</dbReference>
<gene>
    <name evidence="2" type="ORF">NDU88_003932</name>
</gene>
<feature type="domain" description="E3 ubiquitin-protein ligase HECW1/2 N-terminal" evidence="1">
    <location>
        <begin position="1"/>
        <end position="29"/>
    </location>
</feature>
<organism evidence="2 3">
    <name type="scientific">Pleurodeles waltl</name>
    <name type="common">Iberian ribbed newt</name>
    <dbReference type="NCBI Taxonomy" id="8319"/>
    <lineage>
        <taxon>Eukaryota</taxon>
        <taxon>Metazoa</taxon>
        <taxon>Chordata</taxon>
        <taxon>Craniata</taxon>
        <taxon>Vertebrata</taxon>
        <taxon>Euteleostomi</taxon>
        <taxon>Amphibia</taxon>
        <taxon>Batrachia</taxon>
        <taxon>Caudata</taxon>
        <taxon>Salamandroidea</taxon>
        <taxon>Salamandridae</taxon>
        <taxon>Pleurodelinae</taxon>
        <taxon>Pleurodeles</taxon>
    </lineage>
</organism>
<dbReference type="AlphaFoldDB" id="A0AAV7VEP8"/>
<proteinExistence type="predicted"/>
<dbReference type="Proteomes" id="UP001066276">
    <property type="component" value="Chromosome 2_1"/>
</dbReference>
<sequence length="56" mass="6078">ETKICFKYYHGVSGALRATTPSITVKNPSAPIFESIAHEEAPQAQGSRRLISFSLA</sequence>
<dbReference type="Pfam" id="PF16562">
    <property type="entry name" value="HECW_N"/>
    <property type="match status" value="1"/>
</dbReference>
<feature type="non-terminal residue" evidence="2">
    <location>
        <position position="56"/>
    </location>
</feature>
<evidence type="ECO:0000313" key="3">
    <source>
        <dbReference type="Proteomes" id="UP001066276"/>
    </source>
</evidence>
<comment type="caution">
    <text evidence="2">The sequence shown here is derived from an EMBL/GenBank/DDBJ whole genome shotgun (WGS) entry which is preliminary data.</text>
</comment>
<reference evidence="2" key="1">
    <citation type="journal article" date="2022" name="bioRxiv">
        <title>Sequencing and chromosome-scale assembly of the giantPleurodeles waltlgenome.</title>
        <authorList>
            <person name="Brown T."/>
            <person name="Elewa A."/>
            <person name="Iarovenko S."/>
            <person name="Subramanian E."/>
            <person name="Araus A.J."/>
            <person name="Petzold A."/>
            <person name="Susuki M."/>
            <person name="Suzuki K.-i.T."/>
            <person name="Hayashi T."/>
            <person name="Toyoda A."/>
            <person name="Oliveira C."/>
            <person name="Osipova E."/>
            <person name="Leigh N.D."/>
            <person name="Simon A."/>
            <person name="Yun M.H."/>
        </authorList>
    </citation>
    <scope>NUCLEOTIDE SEQUENCE</scope>
    <source>
        <strain evidence="2">20211129_DDA</strain>
        <tissue evidence="2">Liver</tissue>
    </source>
</reference>
<dbReference type="Gene3D" id="2.60.40.2840">
    <property type="match status" value="1"/>
</dbReference>